<evidence type="ECO:0000256" key="1">
    <source>
        <dbReference type="SAM" id="MobiDB-lite"/>
    </source>
</evidence>
<name>E7C5U0_9GAMM</name>
<feature type="region of interest" description="Disordered" evidence="1">
    <location>
        <begin position="127"/>
        <end position="159"/>
    </location>
</feature>
<evidence type="ECO:0000313" key="2">
    <source>
        <dbReference type="EMBL" id="ADI22814.1"/>
    </source>
</evidence>
<proteinExistence type="predicted"/>
<organism evidence="2">
    <name type="scientific">uncultured Oceanospirillales bacterium HF0500_29K23</name>
    <dbReference type="NCBI Taxonomy" id="723622"/>
    <lineage>
        <taxon>Bacteria</taxon>
        <taxon>Pseudomonadati</taxon>
        <taxon>Pseudomonadota</taxon>
        <taxon>Gammaproteobacteria</taxon>
        <taxon>Oceanospirillales</taxon>
        <taxon>environmental samples</taxon>
    </lineage>
</organism>
<sequence>MAPRWTYSEANASRWRHLFDDLLGGTPALEVPLDGNGKSLCSLHIRISDALKWLADQFKAGNAEMEPYGLLKRRIRYSTHGPALRIHLKRPHAYRPIPHLDPALRARLQSALQRPDLKPTTRAKIEAALKTPEPNAPRDFRQLLQRRPSPGLPHRGQAP</sequence>
<dbReference type="EMBL" id="GU567997">
    <property type="protein sequence ID" value="ADI22814.1"/>
    <property type="molecule type" value="Genomic_DNA"/>
</dbReference>
<protein>
    <submittedName>
        <fullName evidence="2">Uncharacterized protein</fullName>
    </submittedName>
</protein>
<accession>E7C5U0</accession>
<reference evidence="2" key="1">
    <citation type="submission" date="2010-01" db="EMBL/GenBank/DDBJ databases">
        <title>Genome fragments of uncultured bacteria from the North Pacific subtropical Gyre.</title>
        <authorList>
            <person name="Pham V.D."/>
            <person name="Delong E.F."/>
        </authorList>
    </citation>
    <scope>NUCLEOTIDE SEQUENCE</scope>
</reference>
<dbReference type="AlphaFoldDB" id="E7C5U0"/>